<evidence type="ECO:0000313" key="2">
    <source>
        <dbReference type="EMBL" id="MBP2170717.1"/>
    </source>
</evidence>
<evidence type="ECO:0000313" key="3">
    <source>
        <dbReference type="Proteomes" id="UP001195624"/>
    </source>
</evidence>
<name>A0ABS4PDK7_9GAMM</name>
<proteinExistence type="predicted"/>
<feature type="transmembrane region" description="Helical" evidence="1">
    <location>
        <begin position="21"/>
        <end position="47"/>
    </location>
</feature>
<evidence type="ECO:0000256" key="1">
    <source>
        <dbReference type="SAM" id="Phobius"/>
    </source>
</evidence>
<dbReference type="Pfam" id="PF11990">
    <property type="entry name" value="DUF3487"/>
    <property type="match status" value="1"/>
</dbReference>
<keyword evidence="1" id="KW-0472">Membrane</keyword>
<dbReference type="InterPro" id="IPR021877">
    <property type="entry name" value="DUF3487"/>
</dbReference>
<keyword evidence="1" id="KW-1133">Transmembrane helix</keyword>
<keyword evidence="3" id="KW-1185">Reference proteome</keyword>
<dbReference type="RefSeq" id="WP_017802563.1">
    <property type="nucleotide sequence ID" value="NZ_JAGGMQ010000001.1"/>
</dbReference>
<accession>A0ABS4PDK7</accession>
<dbReference type="EMBL" id="JAGGMQ010000001">
    <property type="protein sequence ID" value="MBP2170717.1"/>
    <property type="molecule type" value="Genomic_DNA"/>
</dbReference>
<keyword evidence="1" id="KW-0812">Transmembrane</keyword>
<feature type="transmembrane region" description="Helical" evidence="1">
    <location>
        <begin position="53"/>
        <end position="74"/>
    </location>
</feature>
<comment type="caution">
    <text evidence="2">The sequence shown here is derived from an EMBL/GenBank/DDBJ whole genome shotgun (WGS) entry which is preliminary data.</text>
</comment>
<gene>
    <name evidence="2" type="ORF">J2125_003909</name>
</gene>
<protein>
    <submittedName>
        <fullName evidence="2">Conjugative transfer region protein (TIGR03750 family)</fullName>
    </submittedName>
</protein>
<dbReference type="Proteomes" id="UP001195624">
    <property type="component" value="Unassembled WGS sequence"/>
</dbReference>
<reference evidence="3" key="1">
    <citation type="submission" date="2023-07" db="EMBL/GenBank/DDBJ databases">
        <title>Genome mining of underrepresented organisms for secondary metabolites.</title>
        <authorList>
            <person name="D'Agostino P.M."/>
        </authorList>
    </citation>
    <scope>NUCLEOTIDE SEQUENCE [LARGE SCALE GENOMIC DNA]</scope>
    <source>
        <strain evidence="3">WS4403</strain>
    </source>
</reference>
<dbReference type="NCBIfam" id="TIGR03750">
    <property type="entry name" value="conj_TIGR03750"/>
    <property type="match status" value="1"/>
</dbReference>
<sequence length="117" mass="12876">MATINFLPDRLNREPTVFRGLTVTELMMALAAGLMAGAVAGTLLTLFSGHWPLIPTSMLACAALCVQSGGRWLARLKRGRPDSWLYQALAAWLAQHGLGDRQLMINSDVWVIRRSLK</sequence>
<organism evidence="2 3">
    <name type="scientific">Winslowiella toletana</name>
    <dbReference type="NCBI Taxonomy" id="92490"/>
    <lineage>
        <taxon>Bacteria</taxon>
        <taxon>Pseudomonadati</taxon>
        <taxon>Pseudomonadota</taxon>
        <taxon>Gammaproteobacteria</taxon>
        <taxon>Enterobacterales</taxon>
        <taxon>Erwiniaceae</taxon>
        <taxon>Winslowiella</taxon>
    </lineage>
</organism>